<protein>
    <submittedName>
        <fullName evidence="2">Zinc/manganese transport system substrate-binding protein</fullName>
    </submittedName>
</protein>
<dbReference type="PANTHER" id="PTHR42953:SF2">
    <property type="entry name" value="ADHESION PROTEIN"/>
    <property type="match status" value="1"/>
</dbReference>
<feature type="signal peptide" evidence="1">
    <location>
        <begin position="1"/>
        <end position="23"/>
    </location>
</feature>
<reference evidence="2 3" key="1">
    <citation type="submission" date="2017-01" db="EMBL/GenBank/DDBJ databases">
        <authorList>
            <person name="Mah S.A."/>
            <person name="Swanson W.J."/>
            <person name="Moy G.W."/>
            <person name="Vacquier V.D."/>
        </authorList>
    </citation>
    <scope>NUCLEOTIDE SEQUENCE [LARGE SCALE GENOMIC DNA]</scope>
    <source>
        <strain evidence="2 3">DSM 7027</strain>
    </source>
</reference>
<evidence type="ECO:0000256" key="1">
    <source>
        <dbReference type="SAM" id="SignalP"/>
    </source>
</evidence>
<keyword evidence="3" id="KW-1185">Reference proteome</keyword>
<dbReference type="EMBL" id="FTMN01000001">
    <property type="protein sequence ID" value="SIP87568.1"/>
    <property type="molecule type" value="Genomic_DNA"/>
</dbReference>
<name>A0A1N6N636_9GAMM</name>
<dbReference type="PANTHER" id="PTHR42953">
    <property type="entry name" value="HIGH-AFFINITY ZINC UPTAKE SYSTEM PROTEIN ZNUA-RELATED"/>
    <property type="match status" value="1"/>
</dbReference>
<keyword evidence="1" id="KW-0732">Signal</keyword>
<dbReference type="AlphaFoldDB" id="A0A1N6N636"/>
<dbReference type="InterPro" id="IPR050492">
    <property type="entry name" value="Bact_metal-bind_prot9"/>
</dbReference>
<dbReference type="SUPFAM" id="SSF53807">
    <property type="entry name" value="Helical backbone' metal receptor"/>
    <property type="match status" value="1"/>
</dbReference>
<dbReference type="Pfam" id="PF01297">
    <property type="entry name" value="ZnuA"/>
    <property type="match status" value="1"/>
</dbReference>
<dbReference type="GO" id="GO:0030001">
    <property type="term" value="P:metal ion transport"/>
    <property type="evidence" value="ECO:0007669"/>
    <property type="project" value="InterPro"/>
</dbReference>
<proteinExistence type="predicted"/>
<accession>A0A1N6N636</accession>
<sequence length="302" mass="33710">MMHIRSKLSALALVAALPLPAQALNLFACEPEWASLAGVLAPEAKISSATHVYQDPHYIEARPSLIARLRRADLAVCSGAALEAGWLPALQQRAANPDVQPGQQGMLYVAQWVETIDKMESVSFGVGHVHPEGNPHLHLDPERMRQAGAVLSQRLAQLDPERRDAYKVDYLRWSMQWEQKLADWKKRAEPLRGRKLVVQHTTFDYLWRWLGMDVVADLEPKPGVPPTPGHLATLVKQVEQERPLAIVHSWYQDPQSANWLSERTGVPVLSLPSTTAPDEGVVTPADLFEHLLQQLLELERAG</sequence>
<gene>
    <name evidence="2" type="ORF">SAMN05421647_10154</name>
</gene>
<dbReference type="GO" id="GO:0046872">
    <property type="term" value="F:metal ion binding"/>
    <property type="evidence" value="ECO:0007669"/>
    <property type="project" value="InterPro"/>
</dbReference>
<feature type="chain" id="PRO_5012545970" evidence="1">
    <location>
        <begin position="24"/>
        <end position="302"/>
    </location>
</feature>
<evidence type="ECO:0000313" key="3">
    <source>
        <dbReference type="Proteomes" id="UP000186895"/>
    </source>
</evidence>
<dbReference type="Gene3D" id="3.40.50.1980">
    <property type="entry name" value="Nitrogenase molybdenum iron protein domain"/>
    <property type="match status" value="2"/>
</dbReference>
<organism evidence="2 3">
    <name type="scientific">Marinobacterium stanieri</name>
    <dbReference type="NCBI Taxonomy" id="49186"/>
    <lineage>
        <taxon>Bacteria</taxon>
        <taxon>Pseudomonadati</taxon>
        <taxon>Pseudomonadota</taxon>
        <taxon>Gammaproteobacteria</taxon>
        <taxon>Oceanospirillales</taxon>
        <taxon>Oceanospirillaceae</taxon>
        <taxon>Marinobacterium</taxon>
    </lineage>
</organism>
<evidence type="ECO:0000313" key="2">
    <source>
        <dbReference type="EMBL" id="SIP87568.1"/>
    </source>
</evidence>
<dbReference type="eggNOG" id="COG0803">
    <property type="taxonomic scope" value="Bacteria"/>
</dbReference>
<dbReference type="InterPro" id="IPR006127">
    <property type="entry name" value="ZnuA-like"/>
</dbReference>
<dbReference type="Proteomes" id="UP000186895">
    <property type="component" value="Unassembled WGS sequence"/>
</dbReference>
<dbReference type="STRING" id="49186.SAMN05421647_10154"/>